<dbReference type="InterPro" id="IPR018704">
    <property type="entry name" value="SecYEG/CpoB_TPR"/>
</dbReference>
<evidence type="ECO:0000256" key="5">
    <source>
        <dbReference type="ARBA" id="ARBA00023136"/>
    </source>
</evidence>
<comment type="similarity">
    <text evidence="7">Belongs to the YfgM family.</text>
</comment>
<evidence type="ECO:0000256" key="4">
    <source>
        <dbReference type="ARBA" id="ARBA00022989"/>
    </source>
</evidence>
<comment type="caution">
    <text evidence="11">The sequence shown here is derived from an EMBL/GenBank/DDBJ whole genome shotgun (WGS) entry which is preliminary data.</text>
</comment>
<keyword evidence="2" id="KW-1003">Cell membrane</keyword>
<proteinExistence type="inferred from homology"/>
<evidence type="ECO:0000256" key="1">
    <source>
        <dbReference type="ARBA" id="ARBA00004401"/>
    </source>
</evidence>
<accession>A0ABT0PCA7</accession>
<keyword evidence="4 9" id="KW-1133">Transmembrane helix</keyword>
<dbReference type="InterPro" id="IPR026039">
    <property type="entry name" value="YfgM"/>
</dbReference>
<evidence type="ECO:0000256" key="2">
    <source>
        <dbReference type="ARBA" id="ARBA00022475"/>
    </source>
</evidence>
<evidence type="ECO:0000259" key="10">
    <source>
        <dbReference type="Pfam" id="PF09976"/>
    </source>
</evidence>
<comment type="subcellular location">
    <subcellularLocation>
        <location evidence="1">Cell membrane</location>
        <topology evidence="1">Single-pass type II membrane protein</topology>
    </subcellularLocation>
</comment>
<keyword evidence="5 9" id="KW-0472">Membrane</keyword>
<keyword evidence="6" id="KW-0143">Chaperone</keyword>
<dbReference type="EMBL" id="JAMFLX010000003">
    <property type="protein sequence ID" value="MCL6269015.1"/>
    <property type="molecule type" value="Genomic_DNA"/>
</dbReference>
<reference evidence="11 12" key="1">
    <citation type="submission" date="2022-05" db="EMBL/GenBank/DDBJ databases">
        <authorList>
            <person name="Park J.-S."/>
        </authorList>
    </citation>
    <scope>NUCLEOTIDE SEQUENCE [LARGE SCALE GENOMIC DNA]</scope>
    <source>
        <strain evidence="11 12">2012CJ34-2</strain>
    </source>
</reference>
<evidence type="ECO:0000256" key="6">
    <source>
        <dbReference type="ARBA" id="ARBA00023186"/>
    </source>
</evidence>
<dbReference type="PIRSF" id="PIRSF006170">
    <property type="entry name" value="YfgM"/>
    <property type="match status" value="1"/>
</dbReference>
<feature type="domain" description="Ancillary SecYEG translocon subunit/Cell division coordinator CpoB TPR" evidence="10">
    <location>
        <begin position="15"/>
        <end position="220"/>
    </location>
</feature>
<evidence type="ECO:0000256" key="8">
    <source>
        <dbReference type="ARBA" id="ARBA00024235"/>
    </source>
</evidence>
<evidence type="ECO:0000256" key="9">
    <source>
        <dbReference type="SAM" id="Phobius"/>
    </source>
</evidence>
<dbReference type="SUPFAM" id="SSF48452">
    <property type="entry name" value="TPR-like"/>
    <property type="match status" value="1"/>
</dbReference>
<evidence type="ECO:0000256" key="7">
    <source>
        <dbReference type="ARBA" id="ARBA00024197"/>
    </source>
</evidence>
<evidence type="ECO:0000313" key="12">
    <source>
        <dbReference type="Proteomes" id="UP001203338"/>
    </source>
</evidence>
<evidence type="ECO:0000256" key="3">
    <source>
        <dbReference type="ARBA" id="ARBA00022692"/>
    </source>
</evidence>
<protein>
    <recommendedName>
        <fullName evidence="8">Ancillary SecYEG translocon subunit</fullName>
    </recommendedName>
</protein>
<dbReference type="Proteomes" id="UP001203338">
    <property type="component" value="Unassembled WGS sequence"/>
</dbReference>
<feature type="transmembrane region" description="Helical" evidence="9">
    <location>
        <begin position="21"/>
        <end position="39"/>
    </location>
</feature>
<evidence type="ECO:0000313" key="11">
    <source>
        <dbReference type="EMBL" id="MCL6269015.1"/>
    </source>
</evidence>
<keyword evidence="12" id="KW-1185">Reference proteome</keyword>
<dbReference type="RefSeq" id="WP_249697844.1">
    <property type="nucleotide sequence ID" value="NZ_JAMFLX010000003.1"/>
</dbReference>
<sequence>MDSLRTEEEQVAALKQFWKDYGSAILLGVVLSLGSVYGWKAWKNYKLEQAQVSSGLYQELMDLTLAQPGQPFTADQQASFDNLLNTLKEDHQDTVYTQFGALLKASKAVEAGNLDVAREQLEWVLRQKPNREIGIVTRMRLARVLLAQPGDTEKEALDVLNQIDQPGAFKASYEEVKGDVLLALGRRDEARQAYQLSADIATENGEPRPLVTLKLDDLAQAKEE</sequence>
<dbReference type="InterPro" id="IPR011990">
    <property type="entry name" value="TPR-like_helical_dom_sf"/>
</dbReference>
<organism evidence="11 12">
    <name type="scientific">Parendozoicomonas callyspongiae</name>
    <dbReference type="NCBI Taxonomy" id="2942213"/>
    <lineage>
        <taxon>Bacteria</taxon>
        <taxon>Pseudomonadati</taxon>
        <taxon>Pseudomonadota</taxon>
        <taxon>Gammaproteobacteria</taxon>
        <taxon>Oceanospirillales</taxon>
        <taxon>Endozoicomonadaceae</taxon>
        <taxon>Parendozoicomonas</taxon>
    </lineage>
</organism>
<name>A0ABT0PCA7_9GAMM</name>
<gene>
    <name evidence="11" type="ORF">M3P05_03540</name>
</gene>
<dbReference type="PANTHER" id="PTHR38035">
    <property type="entry name" value="UPF0070 PROTEIN YFGM"/>
    <property type="match status" value="1"/>
</dbReference>
<dbReference type="Pfam" id="PF09976">
    <property type="entry name" value="TPR_21"/>
    <property type="match status" value="1"/>
</dbReference>
<dbReference type="PANTHER" id="PTHR38035:SF1">
    <property type="entry name" value="ANCILLARY SECYEG TRANSLOCON SUBUNIT"/>
    <property type="match status" value="1"/>
</dbReference>
<keyword evidence="3 9" id="KW-0812">Transmembrane</keyword>
<dbReference type="Gene3D" id="1.25.40.10">
    <property type="entry name" value="Tetratricopeptide repeat domain"/>
    <property type="match status" value="1"/>
</dbReference>